<name>A0ABQ4TDC3_METOR</name>
<feature type="region of interest" description="Disordered" evidence="1">
    <location>
        <begin position="53"/>
        <end position="89"/>
    </location>
</feature>
<keyword evidence="2" id="KW-1133">Transmembrane helix</keyword>
<keyword evidence="2" id="KW-0472">Membrane</keyword>
<keyword evidence="2" id="KW-0812">Transmembrane</keyword>
<feature type="compositionally biased region" description="Low complexity" evidence="1">
    <location>
        <begin position="79"/>
        <end position="89"/>
    </location>
</feature>
<proteinExistence type="predicted"/>
<comment type="caution">
    <text evidence="3">The sequence shown here is derived from an EMBL/GenBank/DDBJ whole genome shotgun (WGS) entry which is preliminary data.</text>
</comment>
<keyword evidence="4" id="KW-1185">Reference proteome</keyword>
<feature type="transmembrane region" description="Helical" evidence="2">
    <location>
        <begin position="26"/>
        <end position="43"/>
    </location>
</feature>
<gene>
    <name evidence="3" type="ORF">LKMONMHP_3192</name>
</gene>
<sequence length="89" mass="9568">MLVFLLIAAFLGVLILIVVRRRQLELLWTVACMIGAVLILILMQDSGLLPGSDGPLRHLRPQSPLDAPLAVPSEPPAEPASKSPEAPPR</sequence>
<organism evidence="3 4">
    <name type="scientific">Methylobacterium organophilum</name>
    <dbReference type="NCBI Taxonomy" id="410"/>
    <lineage>
        <taxon>Bacteria</taxon>
        <taxon>Pseudomonadati</taxon>
        <taxon>Pseudomonadota</taxon>
        <taxon>Alphaproteobacteria</taxon>
        <taxon>Hyphomicrobiales</taxon>
        <taxon>Methylobacteriaceae</taxon>
        <taxon>Methylobacterium</taxon>
    </lineage>
</organism>
<reference evidence="3" key="1">
    <citation type="journal article" date="2021" name="Front. Microbiol.">
        <title>Comprehensive Comparative Genomics and Phenotyping of Methylobacterium Species.</title>
        <authorList>
            <person name="Alessa O."/>
            <person name="Ogura Y."/>
            <person name="Fujitani Y."/>
            <person name="Takami H."/>
            <person name="Hayashi T."/>
            <person name="Sahin N."/>
            <person name="Tani A."/>
        </authorList>
    </citation>
    <scope>NUCLEOTIDE SEQUENCE</scope>
    <source>
        <strain evidence="3">NBRC 15689</strain>
    </source>
</reference>
<evidence type="ECO:0000256" key="2">
    <source>
        <dbReference type="SAM" id="Phobius"/>
    </source>
</evidence>
<evidence type="ECO:0000256" key="1">
    <source>
        <dbReference type="SAM" id="MobiDB-lite"/>
    </source>
</evidence>
<protein>
    <submittedName>
        <fullName evidence="3">Uncharacterized protein</fullName>
    </submittedName>
</protein>
<evidence type="ECO:0000313" key="3">
    <source>
        <dbReference type="EMBL" id="GJE28322.1"/>
    </source>
</evidence>
<dbReference type="RefSeq" id="WP_238312244.1">
    <property type="nucleotide sequence ID" value="NZ_BPQV01000009.1"/>
</dbReference>
<dbReference type="Proteomes" id="UP001055156">
    <property type="component" value="Unassembled WGS sequence"/>
</dbReference>
<evidence type="ECO:0000313" key="4">
    <source>
        <dbReference type="Proteomes" id="UP001055156"/>
    </source>
</evidence>
<dbReference type="EMBL" id="BPQV01000009">
    <property type="protein sequence ID" value="GJE28322.1"/>
    <property type="molecule type" value="Genomic_DNA"/>
</dbReference>
<accession>A0ABQ4TDC3</accession>
<reference evidence="3" key="2">
    <citation type="submission" date="2021-08" db="EMBL/GenBank/DDBJ databases">
        <authorList>
            <person name="Tani A."/>
            <person name="Ola A."/>
            <person name="Ogura Y."/>
            <person name="Katsura K."/>
            <person name="Hayashi T."/>
        </authorList>
    </citation>
    <scope>NUCLEOTIDE SEQUENCE</scope>
    <source>
        <strain evidence="3">NBRC 15689</strain>
    </source>
</reference>